<dbReference type="Gene3D" id="3.10.50.10">
    <property type="match status" value="1"/>
</dbReference>
<name>A0AAD5T389_9FUNG</name>
<dbReference type="SUPFAM" id="SSF51045">
    <property type="entry name" value="WW domain"/>
    <property type="match status" value="1"/>
</dbReference>
<feature type="region of interest" description="Disordered" evidence="1">
    <location>
        <begin position="452"/>
        <end position="480"/>
    </location>
</feature>
<dbReference type="PANTHER" id="PTHR11177:SF317">
    <property type="entry name" value="CHITINASE 12-RELATED"/>
    <property type="match status" value="1"/>
</dbReference>
<dbReference type="GO" id="GO:0005975">
    <property type="term" value="P:carbohydrate metabolic process"/>
    <property type="evidence" value="ECO:0007669"/>
    <property type="project" value="InterPro"/>
</dbReference>
<dbReference type="Proteomes" id="UP001211907">
    <property type="component" value="Unassembled WGS sequence"/>
</dbReference>
<keyword evidence="4" id="KW-1185">Reference proteome</keyword>
<dbReference type="InterPro" id="IPR011583">
    <property type="entry name" value="Chitinase_II/V-like_cat"/>
</dbReference>
<dbReference type="Gene3D" id="2.20.70.10">
    <property type="match status" value="1"/>
</dbReference>
<dbReference type="Gene3D" id="3.20.20.80">
    <property type="entry name" value="Glycosidases"/>
    <property type="match status" value="1"/>
</dbReference>
<feature type="compositionally biased region" description="Polar residues" evidence="1">
    <location>
        <begin position="466"/>
        <end position="480"/>
    </location>
</feature>
<dbReference type="InterPro" id="IPR017853">
    <property type="entry name" value="GH"/>
</dbReference>
<dbReference type="InterPro" id="IPR001223">
    <property type="entry name" value="Glyco_hydro18_cat"/>
</dbReference>
<dbReference type="CDD" id="cd00201">
    <property type="entry name" value="WW"/>
    <property type="match status" value="1"/>
</dbReference>
<accession>A0AAD5T389</accession>
<feature type="compositionally biased region" description="Polar residues" evidence="1">
    <location>
        <begin position="152"/>
        <end position="169"/>
    </location>
</feature>
<dbReference type="InterPro" id="IPR029070">
    <property type="entry name" value="Chitinase_insertion_sf"/>
</dbReference>
<evidence type="ECO:0000313" key="3">
    <source>
        <dbReference type="EMBL" id="KAJ3115869.1"/>
    </source>
</evidence>
<dbReference type="GO" id="GO:0005576">
    <property type="term" value="C:extracellular region"/>
    <property type="evidence" value="ECO:0007669"/>
    <property type="project" value="TreeGrafter"/>
</dbReference>
<feature type="compositionally biased region" description="Low complexity" evidence="1">
    <location>
        <begin position="391"/>
        <end position="412"/>
    </location>
</feature>
<evidence type="ECO:0000313" key="4">
    <source>
        <dbReference type="Proteomes" id="UP001211907"/>
    </source>
</evidence>
<dbReference type="InterPro" id="IPR036020">
    <property type="entry name" value="WW_dom_sf"/>
</dbReference>
<protein>
    <recommendedName>
        <fullName evidence="2">GH18 domain-containing protein</fullName>
    </recommendedName>
</protein>
<dbReference type="SMART" id="SM00456">
    <property type="entry name" value="WW"/>
    <property type="match status" value="1"/>
</dbReference>
<proteinExistence type="predicted"/>
<evidence type="ECO:0000259" key="2">
    <source>
        <dbReference type="PROSITE" id="PS51910"/>
    </source>
</evidence>
<feature type="domain" description="GH18" evidence="2">
    <location>
        <begin position="8"/>
        <end position="383"/>
    </location>
</feature>
<comment type="caution">
    <text evidence="3">The sequence shown here is derived from an EMBL/GenBank/DDBJ whole genome shotgun (WGS) entry which is preliminary data.</text>
</comment>
<dbReference type="InterPro" id="IPR001202">
    <property type="entry name" value="WW_dom"/>
</dbReference>
<dbReference type="SUPFAM" id="SSF51445">
    <property type="entry name" value="(Trans)glycosidases"/>
    <property type="match status" value="1"/>
</dbReference>
<dbReference type="Pfam" id="PF00397">
    <property type="entry name" value="WW"/>
    <property type="match status" value="1"/>
</dbReference>
<dbReference type="PROSITE" id="PS51910">
    <property type="entry name" value="GH18_2"/>
    <property type="match status" value="1"/>
</dbReference>
<dbReference type="AlphaFoldDB" id="A0AAD5T389"/>
<dbReference type="SUPFAM" id="SSF54556">
    <property type="entry name" value="Chitinase insertion domain"/>
    <property type="match status" value="1"/>
</dbReference>
<dbReference type="GO" id="GO:0004568">
    <property type="term" value="F:chitinase activity"/>
    <property type="evidence" value="ECO:0007669"/>
    <property type="project" value="TreeGrafter"/>
</dbReference>
<dbReference type="GO" id="GO:0006032">
    <property type="term" value="P:chitin catabolic process"/>
    <property type="evidence" value="ECO:0007669"/>
    <property type="project" value="TreeGrafter"/>
</dbReference>
<dbReference type="Pfam" id="PF00704">
    <property type="entry name" value="Glyco_hydro_18"/>
    <property type="match status" value="1"/>
</dbReference>
<dbReference type="EMBL" id="JADGJH010001265">
    <property type="protein sequence ID" value="KAJ3115869.1"/>
    <property type="molecule type" value="Genomic_DNA"/>
</dbReference>
<organism evidence="3 4">
    <name type="scientific">Physocladia obscura</name>
    <dbReference type="NCBI Taxonomy" id="109957"/>
    <lineage>
        <taxon>Eukaryota</taxon>
        <taxon>Fungi</taxon>
        <taxon>Fungi incertae sedis</taxon>
        <taxon>Chytridiomycota</taxon>
        <taxon>Chytridiomycota incertae sedis</taxon>
        <taxon>Chytridiomycetes</taxon>
        <taxon>Chytridiales</taxon>
        <taxon>Chytriomycetaceae</taxon>
        <taxon>Physocladia</taxon>
    </lineage>
</organism>
<dbReference type="PANTHER" id="PTHR11177">
    <property type="entry name" value="CHITINASE"/>
    <property type="match status" value="1"/>
</dbReference>
<feature type="region of interest" description="Disordered" evidence="1">
    <location>
        <begin position="391"/>
        <end position="415"/>
    </location>
</feature>
<dbReference type="SMART" id="SM00636">
    <property type="entry name" value="Glyco_18"/>
    <property type="match status" value="1"/>
</dbReference>
<dbReference type="GO" id="GO:0008061">
    <property type="term" value="F:chitin binding"/>
    <property type="evidence" value="ECO:0007669"/>
    <property type="project" value="InterPro"/>
</dbReference>
<feature type="region of interest" description="Disordered" evidence="1">
    <location>
        <begin position="150"/>
        <end position="169"/>
    </location>
</feature>
<reference evidence="3" key="1">
    <citation type="submission" date="2020-05" db="EMBL/GenBank/DDBJ databases">
        <title>Phylogenomic resolution of chytrid fungi.</title>
        <authorList>
            <person name="Stajich J.E."/>
            <person name="Amses K."/>
            <person name="Simmons R."/>
            <person name="Seto K."/>
            <person name="Myers J."/>
            <person name="Bonds A."/>
            <person name="Quandt C.A."/>
            <person name="Barry K."/>
            <person name="Liu P."/>
            <person name="Grigoriev I."/>
            <person name="Longcore J.E."/>
            <person name="James T.Y."/>
        </authorList>
    </citation>
    <scope>NUCLEOTIDE SEQUENCE</scope>
    <source>
        <strain evidence="3">JEL0513</strain>
    </source>
</reference>
<sequence>MDEFNPSKRLIVYHTSWACYGRNFQVKDLEIDAITDINYAFWDLRPNAVGFFVPTCSDPWADTDKRYIGADSVHPPDSHQDMNPYHGNFGQQGKRFRFGLSIGGWTFSKYFSSAVATPSARTAFVNEILIILEKYPGLFDRIDLDWEHISPPGQNHGNSGNETRPNDGQNFSEFLQLLQTSLPTNIEITACLVADPSKMSALPLAAMAQHLTTLNVMTYDFSSSSWGPCLAGHQANLRSHSTYAPLSVERAVDHLIAKGVPAHKIVIGCAYYSRAFANTDGLGKPSSGTSPDKSWEEGVVDYKALPLPGSIEYWDPVAQATYSYDPQKRVLSSYDSVDSVRAKCAFVHERGLAGVIVWESSADFPVSHERSLTAALARGLGISHDNKHISSYSQQNSLQRQQQQQQPESQRSLPPGFIAQWSDHYKAYFYVNTITGVSQWELPISQQQPAIPSLSTQQPELPPRPTTSSNVPETQKASWL</sequence>
<evidence type="ECO:0000256" key="1">
    <source>
        <dbReference type="SAM" id="MobiDB-lite"/>
    </source>
</evidence>
<gene>
    <name evidence="3" type="ORF">HK100_001219</name>
</gene>
<dbReference type="InterPro" id="IPR050314">
    <property type="entry name" value="Glycosyl_Hydrlase_18"/>
</dbReference>